<dbReference type="STRING" id="1245469.S58_72250"/>
<keyword evidence="4 8" id="KW-0472">Membrane</keyword>
<evidence type="ECO:0000256" key="5">
    <source>
        <dbReference type="ARBA" id="ARBA00023139"/>
    </source>
</evidence>
<keyword evidence="8" id="KW-0812">Transmembrane</keyword>
<feature type="domain" description="Flagellar M-ring N-terminal" evidence="9">
    <location>
        <begin position="35"/>
        <end position="198"/>
    </location>
</feature>
<keyword evidence="3 8" id="KW-0732">Signal</keyword>
<dbReference type="PANTHER" id="PTHR30046">
    <property type="entry name" value="FLAGELLAR M-RING PROTEIN"/>
    <property type="match status" value="1"/>
</dbReference>
<dbReference type="InterPro" id="IPR045851">
    <property type="entry name" value="AMP-bd_C_sf"/>
</dbReference>
<evidence type="ECO:0000256" key="1">
    <source>
        <dbReference type="ARBA" id="ARBA00004459"/>
    </source>
</evidence>
<protein>
    <recommendedName>
        <fullName evidence="8">Lipoprotein</fullName>
    </recommendedName>
</protein>
<accession>M4ZHC9</accession>
<feature type="transmembrane region" description="Helical" evidence="8">
    <location>
        <begin position="234"/>
        <end position="256"/>
    </location>
</feature>
<comment type="subcellular location">
    <subcellularLocation>
        <location evidence="1">Cell outer membrane</location>
        <topology evidence="1">Lipid-anchor</topology>
    </subcellularLocation>
</comment>
<dbReference type="GO" id="GO:0009279">
    <property type="term" value="C:cell outer membrane"/>
    <property type="evidence" value="ECO:0007669"/>
    <property type="project" value="UniProtKB-SubCell"/>
</dbReference>
<dbReference type="AlphaFoldDB" id="M4ZHC9"/>
<evidence type="ECO:0000259" key="9">
    <source>
        <dbReference type="Pfam" id="PF01514"/>
    </source>
</evidence>
<dbReference type="InterPro" id="IPR043427">
    <property type="entry name" value="YscJ/FliF"/>
</dbReference>
<evidence type="ECO:0000313" key="11">
    <source>
        <dbReference type="Proteomes" id="UP000011841"/>
    </source>
</evidence>
<dbReference type="GeneID" id="301820879"/>
<evidence type="ECO:0000256" key="3">
    <source>
        <dbReference type="ARBA" id="ARBA00022729"/>
    </source>
</evidence>
<gene>
    <name evidence="10" type="ORF">S58_72250</name>
</gene>
<name>M4ZHC9_9BRAD</name>
<evidence type="ECO:0000256" key="7">
    <source>
        <dbReference type="ARBA" id="ARBA00023288"/>
    </source>
</evidence>
<dbReference type="Pfam" id="PF01514">
    <property type="entry name" value="YscJ_FliF"/>
    <property type="match status" value="1"/>
</dbReference>
<dbReference type="OrthoDB" id="9807026at2"/>
<proteinExistence type="inferred from homology"/>
<dbReference type="GO" id="GO:0009306">
    <property type="term" value="P:protein secretion"/>
    <property type="evidence" value="ECO:0007669"/>
    <property type="project" value="InterPro"/>
</dbReference>
<dbReference type="NCBIfam" id="TIGR02544">
    <property type="entry name" value="III_secr_YscJ"/>
    <property type="match status" value="1"/>
</dbReference>
<evidence type="ECO:0000256" key="2">
    <source>
        <dbReference type="ARBA" id="ARBA00009509"/>
    </source>
</evidence>
<evidence type="ECO:0000313" key="10">
    <source>
        <dbReference type="EMBL" id="BAM93189.1"/>
    </source>
</evidence>
<dbReference type="HOGENOM" id="CLU_073268_0_0_5"/>
<keyword evidence="5 8" id="KW-0564">Palmitate</keyword>
<dbReference type="RefSeq" id="WP_015670260.1">
    <property type="nucleotide sequence ID" value="NC_020453.1"/>
</dbReference>
<evidence type="ECO:0000256" key="6">
    <source>
        <dbReference type="ARBA" id="ARBA00023237"/>
    </source>
</evidence>
<dbReference type="KEGG" id="aol:S58_72250"/>
<keyword evidence="7 8" id="KW-0449">Lipoprotein</keyword>
<keyword evidence="6 8" id="KW-0998">Cell outer membrane</keyword>
<dbReference type="InterPro" id="IPR006182">
    <property type="entry name" value="FliF_N_dom"/>
</dbReference>
<evidence type="ECO:0000256" key="8">
    <source>
        <dbReference type="RuleBase" id="RU364102"/>
    </source>
</evidence>
<comment type="similarity">
    <text evidence="2 8">Belongs to the YscJ lipoprotein family.</text>
</comment>
<dbReference type="PATRIC" id="fig|1245469.3.peg.7385"/>
<dbReference type="PROSITE" id="PS51257">
    <property type="entry name" value="PROKAR_LIPOPROTEIN"/>
    <property type="match status" value="1"/>
</dbReference>
<sequence length="286" mass="30853">MDRVEAKHWRAARGRRLNVVLVLGLAFALSGCKGELYSRLSEKEANLMIALLLHNGIAADRLQAKDGSNTVRVEQERFADSVTLLNASGLPRAKFEDMGSVFSSNGLVSSPTEERAKLIHALNQELARTIMEIDGVISARVHVVLPKNDPLRRDQVPSAASVFIKHDARAEVTMLLPQIKTLIANSVEGLTYDKVAVVFVRGSSEPVELSPSTSIETTASVLSHDGSALRGSPLILGASAAAGVGLLGSIGVFQLWRRARAGRAQRKVPLRRDGGTRVRDPLRVVS</sequence>
<keyword evidence="11" id="KW-1185">Reference proteome</keyword>
<dbReference type="Gene3D" id="3.30.70.1530">
    <property type="entry name" value="Hypothetical protein rpa1041"/>
    <property type="match status" value="1"/>
</dbReference>
<dbReference type="Proteomes" id="UP000011841">
    <property type="component" value="Chromosome"/>
</dbReference>
<dbReference type="PANTHER" id="PTHR30046:SF2">
    <property type="entry name" value="YOP PROTEINS TRANSLOCATION LIPOPROTEIN J"/>
    <property type="match status" value="1"/>
</dbReference>
<keyword evidence="8" id="KW-1133">Transmembrane helix</keyword>
<dbReference type="InterPro" id="IPR003282">
    <property type="entry name" value="T3SS_SctJ"/>
</dbReference>
<dbReference type="Gene3D" id="3.30.300.30">
    <property type="match status" value="1"/>
</dbReference>
<reference evidence="10 11" key="1">
    <citation type="journal article" date="2013" name="Appl. Environ. Microbiol.">
        <title>Genome analysis suggests that the soil oligotrophic bacterium Agromonas oligotrophica (Bradyrhizobium oligotrophicum) is a nitrogen-fixing symbiont of Aeschynomene indica.</title>
        <authorList>
            <person name="Okubo T."/>
            <person name="Fukushima S."/>
            <person name="Itakura M."/>
            <person name="Oshima K."/>
            <person name="Longtonglang A."/>
            <person name="Teaumroong N."/>
            <person name="Mitsui H."/>
            <person name="Hattori M."/>
            <person name="Hattori R."/>
            <person name="Hattori T."/>
            <person name="Minamisawa K."/>
        </authorList>
    </citation>
    <scope>NUCLEOTIDE SEQUENCE [LARGE SCALE GENOMIC DNA]</scope>
    <source>
        <strain evidence="10 11">S58</strain>
    </source>
</reference>
<organism evidence="10 11">
    <name type="scientific">Bradyrhizobium oligotrophicum S58</name>
    <dbReference type="NCBI Taxonomy" id="1245469"/>
    <lineage>
        <taxon>Bacteria</taxon>
        <taxon>Pseudomonadati</taxon>
        <taxon>Pseudomonadota</taxon>
        <taxon>Alphaproteobacteria</taxon>
        <taxon>Hyphomicrobiales</taxon>
        <taxon>Nitrobacteraceae</taxon>
        <taxon>Bradyrhizobium</taxon>
    </lineage>
</organism>
<dbReference type="eggNOG" id="COG4669">
    <property type="taxonomic scope" value="Bacteria"/>
</dbReference>
<evidence type="ECO:0000256" key="4">
    <source>
        <dbReference type="ARBA" id="ARBA00023136"/>
    </source>
</evidence>
<dbReference type="PRINTS" id="PR01338">
    <property type="entry name" value="TYPE3OMKPROT"/>
</dbReference>
<dbReference type="EMBL" id="AP012603">
    <property type="protein sequence ID" value="BAM93189.1"/>
    <property type="molecule type" value="Genomic_DNA"/>
</dbReference>